<protein>
    <submittedName>
        <fullName evidence="2">Peptidase</fullName>
    </submittedName>
</protein>
<feature type="transmembrane region" description="Helical" evidence="1">
    <location>
        <begin position="12"/>
        <end position="32"/>
    </location>
</feature>
<keyword evidence="1" id="KW-1133">Transmembrane helix</keyword>
<dbReference type="RefSeq" id="WP_208342156.1">
    <property type="nucleotide sequence ID" value="NZ_CAWQFN010000076.1"/>
</dbReference>
<comment type="caution">
    <text evidence="2">The sequence shown here is derived from an EMBL/GenBank/DDBJ whole genome shotgun (WGS) entry which is preliminary data.</text>
</comment>
<keyword evidence="1" id="KW-0472">Membrane</keyword>
<keyword evidence="3" id="KW-1185">Reference proteome</keyword>
<organism evidence="2 3">
    <name type="scientific">Aetokthonos hydrillicola Thurmond2011</name>
    <dbReference type="NCBI Taxonomy" id="2712845"/>
    <lineage>
        <taxon>Bacteria</taxon>
        <taxon>Bacillati</taxon>
        <taxon>Cyanobacteriota</taxon>
        <taxon>Cyanophyceae</taxon>
        <taxon>Nostocales</taxon>
        <taxon>Hapalosiphonaceae</taxon>
        <taxon>Aetokthonos</taxon>
    </lineage>
</organism>
<proteinExistence type="predicted"/>
<dbReference type="AlphaFoldDB" id="A0AAP5M9X9"/>
<gene>
    <name evidence="2" type="ORF">G7B40_024295</name>
</gene>
<feature type="transmembrane region" description="Helical" evidence="1">
    <location>
        <begin position="52"/>
        <end position="83"/>
    </location>
</feature>
<evidence type="ECO:0000313" key="2">
    <source>
        <dbReference type="EMBL" id="MDR9897665.1"/>
    </source>
</evidence>
<evidence type="ECO:0000256" key="1">
    <source>
        <dbReference type="SAM" id="Phobius"/>
    </source>
</evidence>
<name>A0AAP5M9X9_9CYAN</name>
<reference evidence="3" key="1">
    <citation type="journal article" date="2021" name="Science">
        <title>Hunting the eagle killer: A cyanobacterial neurotoxin causes vacuolar myelinopathy.</title>
        <authorList>
            <person name="Breinlinger S."/>
            <person name="Phillips T.J."/>
            <person name="Haram B.N."/>
            <person name="Mares J."/>
            <person name="Martinez Yerena J.A."/>
            <person name="Hrouzek P."/>
            <person name="Sobotka R."/>
            <person name="Henderson W.M."/>
            <person name="Schmieder P."/>
            <person name="Williams S.M."/>
            <person name="Lauderdale J.D."/>
            <person name="Wilde H.D."/>
            <person name="Gerrin W."/>
            <person name="Kust A."/>
            <person name="Washington J.W."/>
            <person name="Wagner C."/>
            <person name="Geier B."/>
            <person name="Liebeke M."/>
            <person name="Enke H."/>
            <person name="Niedermeyer T.H.J."/>
            <person name="Wilde S.B."/>
        </authorList>
    </citation>
    <scope>NUCLEOTIDE SEQUENCE [LARGE SCALE GENOMIC DNA]</scope>
    <source>
        <strain evidence="3">Thurmond2011</strain>
    </source>
</reference>
<dbReference type="Proteomes" id="UP000667802">
    <property type="component" value="Unassembled WGS sequence"/>
</dbReference>
<accession>A0AAP5M9X9</accession>
<keyword evidence="1" id="KW-0812">Transmembrane</keyword>
<sequence>MRVAFRKHHRLIAITVCIPLMITAITGIAITFTDQWFHQNDLTGFLLQIHTFQIFGLSAFLPIFNGLGLIGLILTGLSMTGLFSQRRKPKQRSELP</sequence>
<evidence type="ECO:0000313" key="3">
    <source>
        <dbReference type="Proteomes" id="UP000667802"/>
    </source>
</evidence>
<dbReference type="EMBL" id="JAALHA020000013">
    <property type="protein sequence ID" value="MDR9897665.1"/>
    <property type="molecule type" value="Genomic_DNA"/>
</dbReference>